<dbReference type="CDD" id="cd00834">
    <property type="entry name" value="KAS_I_II"/>
    <property type="match status" value="1"/>
</dbReference>
<accession>A0ABW2Q1M5</accession>
<dbReference type="InterPro" id="IPR020841">
    <property type="entry name" value="PKS_Beta-ketoAc_synthase_dom"/>
</dbReference>
<keyword evidence="7" id="KW-1185">Reference proteome</keyword>
<evidence type="ECO:0000256" key="4">
    <source>
        <dbReference type="SAM" id="Phobius"/>
    </source>
</evidence>
<dbReference type="SUPFAM" id="SSF53901">
    <property type="entry name" value="Thiolase-like"/>
    <property type="match status" value="2"/>
</dbReference>
<sequence length="422" mass="44912">MTDRTRIVVTGLGSVTPFGIGIPLFWDGIVSGRSAIRETEDEYLRQWAPATAQIPDFDPSEYLVKKQIQNSDRFTQLGIIAAMEALRDAGWSDHHSLNKSYSADRIGISIGCAFGGVQTLEEGASRISTGRSNRVGPRLVPKAIPNAAGAAIAKQFHFHGPVMTYSTACASSANSIGEASYWLRLDEADMVLAGGAECLFSPAILAGLRDAGAIATEGPEDFGQWSRPFDKDRAGMVMGEGAAMIVLEKLEHAKARGAHIYAELIGYGSSNDAYHETSPDPKGRGAELAMQRALRSAKLKACDIDYINAHATATPAGDLAESTALQNTFGKHLDSIPVSSIKGSVGHMLGAAGAIESIACIKAMCTNTLPPTLNCDQKEETAPRDVVPNHSRSQHVTRALSNSFGFGGQNGVVIWQNAELIK</sequence>
<keyword evidence="2 3" id="KW-0808">Transferase</keyword>
<dbReference type="EMBL" id="JBHTCO010000043">
    <property type="protein sequence ID" value="MFC7395219.1"/>
    <property type="molecule type" value="Genomic_DNA"/>
</dbReference>
<comment type="caution">
    <text evidence="6">The sequence shown here is derived from an EMBL/GenBank/DDBJ whole genome shotgun (WGS) entry which is preliminary data.</text>
</comment>
<comment type="similarity">
    <text evidence="1 3">Belongs to the thiolase-like superfamily. Beta-ketoacyl-ACP synthases family.</text>
</comment>
<dbReference type="Pfam" id="PF02801">
    <property type="entry name" value="Ketoacyl-synt_C"/>
    <property type="match status" value="1"/>
</dbReference>
<dbReference type="Pfam" id="PF00109">
    <property type="entry name" value="ketoacyl-synt"/>
    <property type="match status" value="1"/>
</dbReference>
<evidence type="ECO:0000313" key="7">
    <source>
        <dbReference type="Proteomes" id="UP001596505"/>
    </source>
</evidence>
<keyword evidence="4" id="KW-0812">Transmembrane</keyword>
<dbReference type="Proteomes" id="UP001596505">
    <property type="component" value="Unassembled WGS sequence"/>
</dbReference>
<dbReference type="InterPro" id="IPR016039">
    <property type="entry name" value="Thiolase-like"/>
</dbReference>
<dbReference type="InterPro" id="IPR014031">
    <property type="entry name" value="Ketoacyl_synth_C"/>
</dbReference>
<organism evidence="6 7">
    <name type="scientific">Scopulibacillus cellulosilyticus</name>
    <dbReference type="NCBI Taxonomy" id="2665665"/>
    <lineage>
        <taxon>Bacteria</taxon>
        <taxon>Bacillati</taxon>
        <taxon>Bacillota</taxon>
        <taxon>Bacilli</taxon>
        <taxon>Bacillales</taxon>
        <taxon>Sporolactobacillaceae</taxon>
        <taxon>Scopulibacillus</taxon>
    </lineage>
</organism>
<reference evidence="7" key="1">
    <citation type="journal article" date="2019" name="Int. J. Syst. Evol. Microbiol.">
        <title>The Global Catalogue of Microorganisms (GCM) 10K type strain sequencing project: providing services to taxonomists for standard genome sequencing and annotation.</title>
        <authorList>
            <consortium name="The Broad Institute Genomics Platform"/>
            <consortium name="The Broad Institute Genome Sequencing Center for Infectious Disease"/>
            <person name="Wu L."/>
            <person name="Ma J."/>
        </authorList>
    </citation>
    <scope>NUCLEOTIDE SEQUENCE [LARGE SCALE GENOMIC DNA]</scope>
    <source>
        <strain evidence="7">CGMCC 1.16305</strain>
    </source>
</reference>
<keyword evidence="4" id="KW-0472">Membrane</keyword>
<protein>
    <submittedName>
        <fullName evidence="6">Beta-ketoacyl-[acyl-carrier-protein] synthase family protein</fullName>
    </submittedName>
</protein>
<feature type="domain" description="Ketosynthase family 3 (KS3)" evidence="5">
    <location>
        <begin position="4"/>
        <end position="417"/>
    </location>
</feature>
<dbReference type="NCBIfam" id="NF005589">
    <property type="entry name" value="PRK07314.1"/>
    <property type="match status" value="1"/>
</dbReference>
<evidence type="ECO:0000313" key="6">
    <source>
        <dbReference type="EMBL" id="MFC7395219.1"/>
    </source>
</evidence>
<keyword evidence="4" id="KW-1133">Transmembrane helix</keyword>
<evidence type="ECO:0000256" key="3">
    <source>
        <dbReference type="RuleBase" id="RU003694"/>
    </source>
</evidence>
<evidence type="ECO:0000259" key="5">
    <source>
        <dbReference type="PROSITE" id="PS52004"/>
    </source>
</evidence>
<dbReference type="SMART" id="SM00825">
    <property type="entry name" value="PKS_KS"/>
    <property type="match status" value="1"/>
</dbReference>
<name>A0ABW2Q1M5_9BACL</name>
<dbReference type="InterPro" id="IPR000794">
    <property type="entry name" value="Beta-ketoacyl_synthase"/>
</dbReference>
<dbReference type="PANTHER" id="PTHR11712">
    <property type="entry name" value="POLYKETIDE SYNTHASE-RELATED"/>
    <property type="match status" value="1"/>
</dbReference>
<evidence type="ECO:0000256" key="2">
    <source>
        <dbReference type="ARBA" id="ARBA00022679"/>
    </source>
</evidence>
<gene>
    <name evidence="6" type="ORF">ACFQRG_20125</name>
</gene>
<dbReference type="Gene3D" id="3.40.47.10">
    <property type="match status" value="1"/>
</dbReference>
<evidence type="ECO:0000256" key="1">
    <source>
        <dbReference type="ARBA" id="ARBA00008467"/>
    </source>
</evidence>
<feature type="transmembrane region" description="Helical" evidence="4">
    <location>
        <begin position="7"/>
        <end position="26"/>
    </location>
</feature>
<proteinExistence type="inferred from homology"/>
<dbReference type="PANTHER" id="PTHR11712:SF336">
    <property type="entry name" value="3-OXOACYL-[ACYL-CARRIER-PROTEIN] SYNTHASE, MITOCHONDRIAL"/>
    <property type="match status" value="1"/>
</dbReference>
<dbReference type="PROSITE" id="PS52004">
    <property type="entry name" value="KS3_2"/>
    <property type="match status" value="1"/>
</dbReference>
<dbReference type="InterPro" id="IPR014030">
    <property type="entry name" value="Ketoacyl_synth_N"/>
</dbReference>
<dbReference type="RefSeq" id="WP_380969527.1">
    <property type="nucleotide sequence ID" value="NZ_JBHTCO010000043.1"/>
</dbReference>